<accession>A0AAT9FHQ6</accession>
<sequence length="43" mass="5198">MAYYIKFRHPNKIKPLFTMLPVTDLKEVRYEESTKYFSLLSAK</sequence>
<dbReference type="AlphaFoldDB" id="A0AAT9FHQ6"/>
<proteinExistence type="predicted"/>
<name>A0AAT9FHQ6_9BACT</name>
<dbReference type="EMBL" id="AP026866">
    <property type="protein sequence ID" value="BDS05484.1"/>
    <property type="molecule type" value="Genomic_DNA"/>
</dbReference>
<reference evidence="1" key="1">
    <citation type="submission" date="2024-07" db="EMBL/GenBank/DDBJ databases">
        <title>Complete genome sequence of Verrucomicrobiaceae bacterium NT6N.</title>
        <authorList>
            <person name="Huang C."/>
            <person name="Takami H."/>
            <person name="Hamasaki K."/>
        </authorList>
    </citation>
    <scope>NUCLEOTIDE SEQUENCE</scope>
    <source>
        <strain evidence="1">NT6N</strain>
    </source>
</reference>
<evidence type="ECO:0000313" key="1">
    <source>
        <dbReference type="EMBL" id="BDS05484.1"/>
    </source>
</evidence>
<dbReference type="KEGG" id="osu:NT6N_05240"/>
<gene>
    <name evidence="1" type="ORF">NT6N_05240</name>
</gene>
<organism evidence="1">
    <name type="scientific">Oceaniferula spumae</name>
    <dbReference type="NCBI Taxonomy" id="2979115"/>
    <lineage>
        <taxon>Bacteria</taxon>
        <taxon>Pseudomonadati</taxon>
        <taxon>Verrucomicrobiota</taxon>
        <taxon>Verrucomicrobiia</taxon>
        <taxon>Verrucomicrobiales</taxon>
        <taxon>Verrucomicrobiaceae</taxon>
        <taxon>Oceaniferula</taxon>
    </lineage>
</organism>
<protein>
    <submittedName>
        <fullName evidence="1">Uncharacterized protein</fullName>
    </submittedName>
</protein>